<dbReference type="RefSeq" id="WP_036526992.1">
    <property type="nucleotide sequence ID" value="NZ_CP128491.1"/>
</dbReference>
<comment type="caution">
    <text evidence="1">The sequence shown here is derived from an EMBL/GenBank/DDBJ whole genome shotgun (WGS) entry which is preliminary data.</text>
</comment>
<dbReference type="EMBL" id="JFYZ01000016">
    <property type="protein sequence ID" value="EZP80522.1"/>
    <property type="molecule type" value="Genomic_DNA"/>
</dbReference>
<dbReference type="PATRIC" id="fig|158500.4.peg.3352"/>
<dbReference type="AlphaFoldDB" id="A0A031JVW8"/>
<organism evidence="1 2">
    <name type="scientific">Novosphingobium resinovorum</name>
    <dbReference type="NCBI Taxonomy" id="158500"/>
    <lineage>
        <taxon>Bacteria</taxon>
        <taxon>Pseudomonadati</taxon>
        <taxon>Pseudomonadota</taxon>
        <taxon>Alphaproteobacteria</taxon>
        <taxon>Sphingomonadales</taxon>
        <taxon>Sphingomonadaceae</taxon>
        <taxon>Novosphingobium</taxon>
    </lineage>
</organism>
<name>A0A031JVW8_9SPHN</name>
<evidence type="ECO:0000313" key="1">
    <source>
        <dbReference type="EMBL" id="EZP80522.1"/>
    </source>
</evidence>
<sequence length="124" mass="14401">MSDTPELPRPELARTVRGKRPEFFATEGVDEVLSMVLVLAQELHVVRERLDTAERVMSRHGIDLAAEIEALQPDDALLRTREQALQDFYGRLFQFSRQRRSELEHKYSDRTYRETLDKVATGDI</sequence>
<reference evidence="1 2" key="1">
    <citation type="submission" date="2014-03" db="EMBL/GenBank/DDBJ databases">
        <title>Whole genome sequence of Novosphingobium resinovorum KF1.</title>
        <authorList>
            <person name="Gan H.M."/>
            <person name="Gan H.Y."/>
            <person name="Chew T.H."/>
            <person name="Savka M.A."/>
        </authorList>
    </citation>
    <scope>NUCLEOTIDE SEQUENCE [LARGE SCALE GENOMIC DNA]</scope>
    <source>
        <strain evidence="1 2">KF1</strain>
    </source>
</reference>
<proteinExistence type="predicted"/>
<protein>
    <submittedName>
        <fullName evidence="1">Uncharacterized protein</fullName>
    </submittedName>
</protein>
<accession>A0A031JVW8</accession>
<dbReference type="eggNOG" id="ENOG5032ZHQ">
    <property type="taxonomic scope" value="Bacteria"/>
</dbReference>
<dbReference type="Proteomes" id="UP000024329">
    <property type="component" value="Unassembled WGS sequence"/>
</dbReference>
<gene>
    <name evidence="1" type="ORF">BV97_03289</name>
</gene>
<evidence type="ECO:0000313" key="2">
    <source>
        <dbReference type="Proteomes" id="UP000024329"/>
    </source>
</evidence>